<keyword evidence="3" id="KW-0808">Transferase</keyword>
<dbReference type="Pfam" id="PF01636">
    <property type="entry name" value="APH"/>
    <property type="match status" value="1"/>
</dbReference>
<gene>
    <name evidence="2" type="primary">tfxG</name>
    <name evidence="2" type="ORF">GCM10017781_18560</name>
    <name evidence="3" type="ORF">HNQ07_002110</name>
</gene>
<sequence>MLKEAGPWSGAVLGLLRHLESVGFGGAPRVVGNGYAPDGRMTVTFMPGVSAHPGPWPEDVMERIGGLLRSVHEATASYVPPPDAVWRETWLRTVGDGIRVFGHGDAAPWNLVGPGPGPSALIDWDFAGPIDPLTDLAYAVWLNAQLHDDDVAERHGLPDAVTRARHAHRIMDGYGLPADGRADLVDRMIDVAVQSARAEAILGGVTPDSTEAVSAEGYPTLWAIAWRARSASWMLRHRRVLCRPA</sequence>
<comment type="caution">
    <text evidence="3">The sequence shown here is derived from an EMBL/GenBank/DDBJ whole genome shotgun (WGS) entry which is preliminary data.</text>
</comment>
<dbReference type="Gene3D" id="3.90.1200.10">
    <property type="match status" value="1"/>
</dbReference>
<organism evidence="3 4">
    <name type="scientific">Deinococcus metalli</name>
    <dbReference type="NCBI Taxonomy" id="1141878"/>
    <lineage>
        <taxon>Bacteria</taxon>
        <taxon>Thermotogati</taxon>
        <taxon>Deinococcota</taxon>
        <taxon>Deinococci</taxon>
        <taxon>Deinococcales</taxon>
        <taxon>Deinococcaceae</taxon>
        <taxon>Deinococcus</taxon>
    </lineage>
</organism>
<reference evidence="2" key="1">
    <citation type="journal article" date="2014" name="Int. J. Syst. Evol. Microbiol.">
        <title>Complete genome of a new Firmicutes species belonging to the dominant human colonic microbiota ('Ruminococcus bicirculans') reveals two chromosomes and a selective capacity to utilize plant glucans.</title>
        <authorList>
            <consortium name="NISC Comparative Sequencing Program"/>
            <person name="Wegmann U."/>
            <person name="Louis P."/>
            <person name="Goesmann A."/>
            <person name="Henrissat B."/>
            <person name="Duncan S.H."/>
            <person name="Flint H.J."/>
        </authorList>
    </citation>
    <scope>NUCLEOTIDE SEQUENCE</scope>
    <source>
        <strain evidence="2">CGMCC 1.18437</strain>
    </source>
</reference>
<feature type="domain" description="Aminoglycoside phosphotransferase" evidence="1">
    <location>
        <begin position="92"/>
        <end position="149"/>
    </location>
</feature>
<protein>
    <submittedName>
        <fullName evidence="3">Aminoglycoside phosphotransferase (APT) family kinase protein</fullName>
    </submittedName>
    <submittedName>
        <fullName evidence="2">Trifolitoxin immunity protein</fullName>
    </submittedName>
</protein>
<dbReference type="InterPro" id="IPR002575">
    <property type="entry name" value="Aminoglycoside_PTrfase"/>
</dbReference>
<evidence type="ECO:0000313" key="3">
    <source>
        <dbReference type="EMBL" id="MBB5376646.1"/>
    </source>
</evidence>
<dbReference type="Proteomes" id="UP000619376">
    <property type="component" value="Unassembled WGS sequence"/>
</dbReference>
<dbReference type="GO" id="GO:0016301">
    <property type="term" value="F:kinase activity"/>
    <property type="evidence" value="ECO:0007669"/>
    <property type="project" value="UniProtKB-KW"/>
</dbReference>
<keyword evidence="3" id="KW-0418">Kinase</keyword>
<name>A0A7W8KEG8_9DEIO</name>
<dbReference type="SUPFAM" id="SSF56112">
    <property type="entry name" value="Protein kinase-like (PK-like)"/>
    <property type="match status" value="1"/>
</dbReference>
<dbReference type="EMBL" id="BNAJ01000004">
    <property type="protein sequence ID" value="GHF42540.1"/>
    <property type="molecule type" value="Genomic_DNA"/>
</dbReference>
<evidence type="ECO:0000313" key="5">
    <source>
        <dbReference type="Proteomes" id="UP000619376"/>
    </source>
</evidence>
<keyword evidence="5" id="KW-1185">Reference proteome</keyword>
<dbReference type="AlphaFoldDB" id="A0A7W8KEG8"/>
<evidence type="ECO:0000313" key="4">
    <source>
        <dbReference type="Proteomes" id="UP000539473"/>
    </source>
</evidence>
<evidence type="ECO:0000259" key="1">
    <source>
        <dbReference type="Pfam" id="PF01636"/>
    </source>
</evidence>
<dbReference type="Proteomes" id="UP000539473">
    <property type="component" value="Unassembled WGS sequence"/>
</dbReference>
<dbReference type="RefSeq" id="WP_221274912.1">
    <property type="nucleotide sequence ID" value="NZ_BNAJ01000004.1"/>
</dbReference>
<dbReference type="EMBL" id="JACHFK010000004">
    <property type="protein sequence ID" value="MBB5376646.1"/>
    <property type="molecule type" value="Genomic_DNA"/>
</dbReference>
<reference evidence="2" key="4">
    <citation type="submission" date="2024-05" db="EMBL/GenBank/DDBJ databases">
        <authorList>
            <person name="Sun Q."/>
            <person name="Zhou Y."/>
        </authorList>
    </citation>
    <scope>NUCLEOTIDE SEQUENCE</scope>
    <source>
        <strain evidence="2">CGMCC 1.18437</strain>
    </source>
</reference>
<reference evidence="5" key="2">
    <citation type="journal article" date="2019" name="Int. J. Syst. Evol. Microbiol.">
        <title>The Global Catalogue of Microorganisms (GCM) 10K type strain sequencing project: providing services to taxonomists for standard genome sequencing and annotation.</title>
        <authorList>
            <consortium name="The Broad Institute Genomics Platform"/>
            <consortium name="The Broad Institute Genome Sequencing Center for Infectious Disease"/>
            <person name="Wu L."/>
            <person name="Ma J."/>
        </authorList>
    </citation>
    <scope>NUCLEOTIDE SEQUENCE [LARGE SCALE GENOMIC DNA]</scope>
    <source>
        <strain evidence="5">CGMCC 1.18437</strain>
    </source>
</reference>
<proteinExistence type="predicted"/>
<reference evidence="3 4" key="3">
    <citation type="submission" date="2020-08" db="EMBL/GenBank/DDBJ databases">
        <title>Genomic Encyclopedia of Type Strains, Phase IV (KMG-IV): sequencing the most valuable type-strain genomes for metagenomic binning, comparative biology and taxonomic classification.</title>
        <authorList>
            <person name="Goeker M."/>
        </authorList>
    </citation>
    <scope>NUCLEOTIDE SEQUENCE [LARGE SCALE GENOMIC DNA]</scope>
    <source>
        <strain evidence="3 4">DSM 27521</strain>
    </source>
</reference>
<accession>A0A7W8KEG8</accession>
<dbReference type="InterPro" id="IPR011009">
    <property type="entry name" value="Kinase-like_dom_sf"/>
</dbReference>
<evidence type="ECO:0000313" key="2">
    <source>
        <dbReference type="EMBL" id="GHF42540.1"/>
    </source>
</evidence>